<evidence type="ECO:0000313" key="4">
    <source>
        <dbReference type="Proteomes" id="UP000486602"/>
    </source>
</evidence>
<feature type="domain" description="Fibronectin type-III" evidence="2">
    <location>
        <begin position="36"/>
        <end position="122"/>
    </location>
</feature>
<proteinExistence type="predicted"/>
<dbReference type="InterPro" id="IPR013783">
    <property type="entry name" value="Ig-like_fold"/>
</dbReference>
<sequence>MKTSKFFFLGLLSLGVAFSSCSSDDEETPPAGTCATPTDLIIDNTTASSVTLSWTSTGSAWTIEYGAAGFTQGSGTQVEANTKPFTINGLNSNTEYNFYVRNNCTDGASGFSSSVSISTPTPLVGSWTAYDVSPLLASFGITGITAEFSSNNGYVVTSEAAGAQTVLEGTYTIGDPNSEGIYSIVLNQSSPNSLTSEGIFKVYAASPDSMWYEVAQTDPGITGVTPPTQEAGFGSTSGGAFGMTNIQKYNRQ</sequence>
<dbReference type="PROSITE" id="PS51257">
    <property type="entry name" value="PROKAR_LIPOPROTEIN"/>
    <property type="match status" value="1"/>
</dbReference>
<keyword evidence="4" id="KW-1185">Reference proteome</keyword>
<dbReference type="RefSeq" id="WP_163284456.1">
    <property type="nucleotide sequence ID" value="NZ_JAAGVY010000010.1"/>
</dbReference>
<evidence type="ECO:0000259" key="2">
    <source>
        <dbReference type="PROSITE" id="PS50853"/>
    </source>
</evidence>
<accession>A0A7K3WQN9</accession>
<dbReference type="Proteomes" id="UP000486602">
    <property type="component" value="Unassembled WGS sequence"/>
</dbReference>
<evidence type="ECO:0000313" key="3">
    <source>
        <dbReference type="EMBL" id="NEN23331.1"/>
    </source>
</evidence>
<dbReference type="PROSITE" id="PS50853">
    <property type="entry name" value="FN3"/>
    <property type="match status" value="1"/>
</dbReference>
<protein>
    <submittedName>
        <fullName evidence="3">Fibronectin type III domain-containing protein</fullName>
    </submittedName>
</protein>
<dbReference type="SUPFAM" id="SSF49265">
    <property type="entry name" value="Fibronectin type III"/>
    <property type="match status" value="1"/>
</dbReference>
<dbReference type="InterPro" id="IPR036116">
    <property type="entry name" value="FN3_sf"/>
</dbReference>
<name>A0A7K3WQN9_9FLAO</name>
<organism evidence="3 4">
    <name type="scientific">Cryomorpha ignava</name>
    <dbReference type="NCBI Taxonomy" id="101383"/>
    <lineage>
        <taxon>Bacteria</taxon>
        <taxon>Pseudomonadati</taxon>
        <taxon>Bacteroidota</taxon>
        <taxon>Flavobacteriia</taxon>
        <taxon>Flavobacteriales</taxon>
        <taxon>Cryomorphaceae</taxon>
        <taxon>Cryomorpha</taxon>
    </lineage>
</organism>
<feature type="signal peptide" evidence="1">
    <location>
        <begin position="1"/>
        <end position="22"/>
    </location>
</feature>
<feature type="chain" id="PRO_5029872011" evidence="1">
    <location>
        <begin position="23"/>
        <end position="252"/>
    </location>
</feature>
<dbReference type="Gene3D" id="2.60.40.10">
    <property type="entry name" value="Immunoglobulins"/>
    <property type="match status" value="1"/>
</dbReference>
<dbReference type="Pfam" id="PF00041">
    <property type="entry name" value="fn3"/>
    <property type="match status" value="1"/>
</dbReference>
<keyword evidence="1" id="KW-0732">Signal</keyword>
<dbReference type="EMBL" id="JAAGVY010000010">
    <property type="protein sequence ID" value="NEN23331.1"/>
    <property type="molecule type" value="Genomic_DNA"/>
</dbReference>
<dbReference type="InterPro" id="IPR003961">
    <property type="entry name" value="FN3_dom"/>
</dbReference>
<evidence type="ECO:0000256" key="1">
    <source>
        <dbReference type="SAM" id="SignalP"/>
    </source>
</evidence>
<dbReference type="AlphaFoldDB" id="A0A7K3WQN9"/>
<reference evidence="3 4" key="1">
    <citation type="submission" date="2020-02" db="EMBL/GenBank/DDBJ databases">
        <title>Out from the shadows clarifying the taxonomy of the family Cryomorphaceae and related taxa by utilizing the GTDB taxonomic framework.</title>
        <authorList>
            <person name="Bowman J.P."/>
        </authorList>
    </citation>
    <scope>NUCLEOTIDE SEQUENCE [LARGE SCALE GENOMIC DNA]</scope>
    <source>
        <strain evidence="3 4">QSSC 1-22</strain>
    </source>
</reference>
<dbReference type="CDD" id="cd00063">
    <property type="entry name" value="FN3"/>
    <property type="match status" value="1"/>
</dbReference>
<comment type="caution">
    <text evidence="3">The sequence shown here is derived from an EMBL/GenBank/DDBJ whole genome shotgun (WGS) entry which is preliminary data.</text>
</comment>
<dbReference type="SMART" id="SM00060">
    <property type="entry name" value="FN3"/>
    <property type="match status" value="1"/>
</dbReference>
<gene>
    <name evidence="3" type="ORF">G3O08_07445</name>
</gene>